<dbReference type="WBParaSite" id="PS1159_v2.g4243.t1">
    <property type="protein sequence ID" value="PS1159_v2.g4243.t1"/>
    <property type="gene ID" value="PS1159_v2.g4243"/>
</dbReference>
<protein>
    <submittedName>
        <fullName evidence="2">DNA ligase (ATP)</fullName>
    </submittedName>
</protein>
<proteinExistence type="predicted"/>
<organism evidence="1 2">
    <name type="scientific">Panagrolaimus sp. PS1159</name>
    <dbReference type="NCBI Taxonomy" id="55785"/>
    <lineage>
        <taxon>Eukaryota</taxon>
        <taxon>Metazoa</taxon>
        <taxon>Ecdysozoa</taxon>
        <taxon>Nematoda</taxon>
        <taxon>Chromadorea</taxon>
        <taxon>Rhabditida</taxon>
        <taxon>Tylenchina</taxon>
        <taxon>Panagrolaimomorpha</taxon>
        <taxon>Panagrolaimoidea</taxon>
        <taxon>Panagrolaimidae</taxon>
        <taxon>Panagrolaimus</taxon>
    </lineage>
</organism>
<sequence length="750" mass="86615">MDSKHKWTFNDFVTRVEEFSNAPKRFCAIVFKTLLKEFEFFTNDSEEYGLEVFRDIFFPENTVFMNEFPNGLIRSLLPNNEESVADNDKTKIRDDQIQQIIVKMQSQPKNELSHPPLFEEVFKKLQAFCRDDLKLDEALARLEFVRDFDCLEIEWIFRILTCTVKSKFKCSKAEMLHWFSEAEAQPLNRISSIIGQPQSPMLLVKTSSGPTDYQKILKFCGDSFYVETKYDGERFHVHKMRNNYKFYSRKGADYTEKLGKNSTKEFAAKLHPIFKEDITHCILDCEILVWDRVQKRLVGKNEKASDGVIYDVKNLLESKDEENKAVTRVLCVFDILHLNGVDLIDWTLSARLKILFDDIFNLDMLSEDLLFLSKYTLTTKRKDFLEYYNQAMTQKLEGIVIKSLYSTYLFGSRAQGNGWFKIKPDYGSAHTLDLAIVAIRMDKHDRVQAFELAALASKDPLQFKFVGTVSAHLKRLDRDRLVALLKGDNGLLTNATPPWMKQVFFKDKNIKYVDIKNLVVVEIRASGVMRGALRFPTVVCIRGDKDPIDCDTWKAVEEYEATLRNAIDADNESGFRKRKHQIKTAVPIEYKKFHSSSIDPEARNICCYNIKDSVTPPDLDDLTRLGFNFITNQSKDTVCVVTDEPNSFKIKGVKKKNNVHIVKGDWLKRCHENGALVAWKPEDIIYNCPNATFALFEDSPDVEVLADHDDDNIEEEEMPVEEEVDDVIANDSDPEILMDGLNMDDTDEEM</sequence>
<accession>A0AC35GDT8</accession>
<dbReference type="Proteomes" id="UP000887580">
    <property type="component" value="Unplaced"/>
</dbReference>
<evidence type="ECO:0000313" key="1">
    <source>
        <dbReference type="Proteomes" id="UP000887580"/>
    </source>
</evidence>
<reference evidence="2" key="1">
    <citation type="submission" date="2022-11" db="UniProtKB">
        <authorList>
            <consortium name="WormBaseParasite"/>
        </authorList>
    </citation>
    <scope>IDENTIFICATION</scope>
</reference>
<evidence type="ECO:0000313" key="2">
    <source>
        <dbReference type="WBParaSite" id="PS1159_v2.g4243.t1"/>
    </source>
</evidence>
<name>A0AC35GDT8_9BILA</name>